<proteinExistence type="predicted"/>
<dbReference type="Gene3D" id="1.10.1040.10">
    <property type="entry name" value="N-(1-d-carboxylethyl)-l-norvaline Dehydrogenase, domain 2"/>
    <property type="match status" value="1"/>
</dbReference>
<organism evidence="4 5">
    <name type="scientific">Rhodovulum kholense</name>
    <dbReference type="NCBI Taxonomy" id="453584"/>
    <lineage>
        <taxon>Bacteria</taxon>
        <taxon>Pseudomonadati</taxon>
        <taxon>Pseudomonadota</taxon>
        <taxon>Alphaproteobacteria</taxon>
        <taxon>Rhodobacterales</taxon>
        <taxon>Paracoccaceae</taxon>
        <taxon>Rhodovulum</taxon>
    </lineage>
</organism>
<gene>
    <name evidence="4" type="ORF">C8N38_12538</name>
</gene>
<dbReference type="RefSeq" id="WP_108028869.1">
    <property type="nucleotide sequence ID" value="NZ_QAYC01000025.1"/>
</dbReference>
<dbReference type="PANTHER" id="PTHR43362:SF1">
    <property type="entry name" value="MANNITOL DEHYDROGENASE 2-RELATED"/>
    <property type="match status" value="1"/>
</dbReference>
<evidence type="ECO:0000259" key="3">
    <source>
        <dbReference type="Pfam" id="PF08125"/>
    </source>
</evidence>
<dbReference type="Pfam" id="PF08125">
    <property type="entry name" value="Mannitol_dh_C"/>
    <property type="match status" value="1"/>
</dbReference>
<dbReference type="PANTHER" id="PTHR43362">
    <property type="entry name" value="MANNITOL DEHYDROGENASE DSF1-RELATED"/>
    <property type="match status" value="1"/>
</dbReference>
<feature type="domain" description="Mannitol dehydrogenase C-terminal" evidence="3">
    <location>
        <begin position="294"/>
        <end position="479"/>
    </location>
</feature>
<name>A0A8E3AP74_9RHOB</name>
<dbReference type="InterPro" id="IPR000669">
    <property type="entry name" value="Mannitol_DH"/>
</dbReference>
<dbReference type="InterPro" id="IPR050988">
    <property type="entry name" value="Mannitol_DH/Oxidoreductase"/>
</dbReference>
<accession>A0A8E3AP74</accession>
<dbReference type="InterPro" id="IPR008927">
    <property type="entry name" value="6-PGluconate_DH-like_C_sf"/>
</dbReference>
<evidence type="ECO:0000313" key="5">
    <source>
        <dbReference type="Proteomes" id="UP000244037"/>
    </source>
</evidence>
<dbReference type="AlphaFoldDB" id="A0A8E3AP74"/>
<feature type="domain" description="Mannitol dehydrogenase N-terminal" evidence="2">
    <location>
        <begin position="38"/>
        <end position="285"/>
    </location>
</feature>
<dbReference type="InterPro" id="IPR013118">
    <property type="entry name" value="Mannitol_DH_C"/>
</dbReference>
<dbReference type="InterPro" id="IPR036291">
    <property type="entry name" value="NAD(P)-bd_dom_sf"/>
</dbReference>
<dbReference type="Pfam" id="PF01232">
    <property type="entry name" value="Mannitol_dh"/>
    <property type="match status" value="1"/>
</dbReference>
<dbReference type="PRINTS" id="PR00084">
    <property type="entry name" value="MTLDHDRGNASE"/>
</dbReference>
<dbReference type="SUPFAM" id="SSF48179">
    <property type="entry name" value="6-phosphogluconate dehydrogenase C-terminal domain-like"/>
    <property type="match status" value="1"/>
</dbReference>
<dbReference type="InterPro" id="IPR013131">
    <property type="entry name" value="Mannitol_DH_N"/>
</dbReference>
<evidence type="ECO:0000259" key="2">
    <source>
        <dbReference type="Pfam" id="PF01232"/>
    </source>
</evidence>
<keyword evidence="1" id="KW-0560">Oxidoreductase</keyword>
<dbReference type="EMBL" id="QAYC01000025">
    <property type="protein sequence ID" value="PTW40317.1"/>
    <property type="molecule type" value="Genomic_DNA"/>
</dbReference>
<keyword evidence="5" id="KW-1185">Reference proteome</keyword>
<dbReference type="InterPro" id="IPR013328">
    <property type="entry name" value="6PGD_dom2"/>
</dbReference>
<evidence type="ECO:0000256" key="1">
    <source>
        <dbReference type="ARBA" id="ARBA00023002"/>
    </source>
</evidence>
<dbReference type="Proteomes" id="UP000244037">
    <property type="component" value="Unassembled WGS sequence"/>
</dbReference>
<evidence type="ECO:0000313" key="4">
    <source>
        <dbReference type="EMBL" id="PTW40317.1"/>
    </source>
</evidence>
<dbReference type="Gene3D" id="3.40.50.720">
    <property type="entry name" value="NAD(P)-binding Rossmann-like Domain"/>
    <property type="match status" value="1"/>
</dbReference>
<sequence>MTDTPGKTPPIRLSERTLSDLPEAIARPRYDRARLRPGIVHIGLGNFHRAHQAWYLHRLMQQGLALDWAILGAGVRSQDAGMRDRLLAQDCLTALIELDPAGVSAEVTGAMIDFLPVEEGHGALIRAMSDPAIRIVSLTVTEGGYYTDAGGGLDPDHPDIRHDAAHPDRPVTAFGAMVAALRTRRAAGQGPFTGQCCDNLQNNGAVLRQTVVGLARLSDPDLADWIDRKMSFPNAMVDCIVPATGQRELDLARSLGIEDRAPVTHENFRQWVIEDNFCAGRPPWEEAGATLTDDVHAYERMKIRILNAGHQVLANAGELLSLPTIAACMRDPDLSGFFRKVESEEIVPHVAPVPGMTPAAYLDLIARRFGNAAIHDTTRRVAFDGSSRHPGFVLPVLRERLAAGGSVQGLALTEALWARMCAGTREDGSAIEPNDPHWPSLSEAALAARQDPAVWLAQARIYGDLARAPGFSSAFSGWLRRLWAEGTRATLTAYLGQAAAP</sequence>
<comment type="caution">
    <text evidence="4">The sequence shown here is derived from an EMBL/GenBank/DDBJ whole genome shotgun (WGS) entry which is preliminary data.</text>
</comment>
<protein>
    <submittedName>
        <fullName evidence="4">Mannitol 2-dehydrogenase</fullName>
    </submittedName>
</protein>
<reference evidence="4 5" key="1">
    <citation type="submission" date="2018-04" db="EMBL/GenBank/DDBJ databases">
        <title>Genomic Encyclopedia of Archaeal and Bacterial Type Strains, Phase II (KMG-II): from individual species to whole genera.</title>
        <authorList>
            <person name="Goeker M."/>
        </authorList>
    </citation>
    <scope>NUCLEOTIDE SEQUENCE [LARGE SCALE GENOMIC DNA]</scope>
    <source>
        <strain evidence="4 5">DSM 19783</strain>
    </source>
</reference>
<dbReference type="GO" id="GO:0016616">
    <property type="term" value="F:oxidoreductase activity, acting on the CH-OH group of donors, NAD or NADP as acceptor"/>
    <property type="evidence" value="ECO:0007669"/>
    <property type="project" value="TreeGrafter"/>
</dbReference>
<dbReference type="OrthoDB" id="271711at2"/>
<dbReference type="SUPFAM" id="SSF51735">
    <property type="entry name" value="NAD(P)-binding Rossmann-fold domains"/>
    <property type="match status" value="1"/>
</dbReference>